<keyword evidence="3" id="KW-1185">Reference proteome</keyword>
<accession>A0ABT7SX49</accession>
<sequence>MKKNFLPWALLLTNVLCACIGTSAFAQTANQQLLPFTAEYIAYRYGDDIGSATLELQHLGYDRYALTYRSRVSKFFLSDKRHEHSIFKFDGNSITAKEYYYSRGGTGPDKELTVMFDESNQSISVDNNRLQDWQGEVDNQLFRIDVPRQLAQGKTEMRYDFINYRGEPRTYIIKVVGKEQLELPYGIVDSIKVTIDRGSSSRETFAWFSPSLDHSLVRLQQFKDGEEQGDIKLKAYSVNTQG</sequence>
<dbReference type="Proteomes" id="UP001234343">
    <property type="component" value="Unassembled WGS sequence"/>
</dbReference>
<reference evidence="2 3" key="1">
    <citation type="submission" date="2023-06" db="EMBL/GenBank/DDBJ databases">
        <title>Alteromonas sp. ASW11-36 isolated from intertidal sand.</title>
        <authorList>
            <person name="Li Y."/>
        </authorList>
    </citation>
    <scope>NUCLEOTIDE SEQUENCE [LARGE SCALE GENOMIC DNA]</scope>
    <source>
        <strain evidence="2 3">ASW11-36</strain>
    </source>
</reference>
<protein>
    <submittedName>
        <fullName evidence="2">DUF3108 domain-containing protein</fullName>
    </submittedName>
</protein>
<feature type="chain" id="PRO_5046981361" evidence="1">
    <location>
        <begin position="27"/>
        <end position="242"/>
    </location>
</feature>
<dbReference type="EMBL" id="JAUCBP010000007">
    <property type="protein sequence ID" value="MDM7860768.1"/>
    <property type="molecule type" value="Genomic_DNA"/>
</dbReference>
<dbReference type="PROSITE" id="PS51257">
    <property type="entry name" value="PROKAR_LIPOPROTEIN"/>
    <property type="match status" value="1"/>
</dbReference>
<proteinExistence type="predicted"/>
<dbReference type="InterPro" id="IPR021457">
    <property type="entry name" value="DUF3108"/>
</dbReference>
<gene>
    <name evidence="2" type="ORF">QTP81_09175</name>
</gene>
<evidence type="ECO:0000313" key="2">
    <source>
        <dbReference type="EMBL" id="MDM7860768.1"/>
    </source>
</evidence>
<comment type="caution">
    <text evidence="2">The sequence shown here is derived from an EMBL/GenBank/DDBJ whole genome shotgun (WGS) entry which is preliminary data.</text>
</comment>
<dbReference type="RefSeq" id="WP_289365054.1">
    <property type="nucleotide sequence ID" value="NZ_JAUCBP010000007.1"/>
</dbReference>
<keyword evidence="1" id="KW-0732">Signal</keyword>
<name>A0ABT7SX49_9ALTE</name>
<evidence type="ECO:0000313" key="3">
    <source>
        <dbReference type="Proteomes" id="UP001234343"/>
    </source>
</evidence>
<organism evidence="2 3">
    <name type="scientific">Alteromonas arenosi</name>
    <dbReference type="NCBI Taxonomy" id="3055817"/>
    <lineage>
        <taxon>Bacteria</taxon>
        <taxon>Pseudomonadati</taxon>
        <taxon>Pseudomonadota</taxon>
        <taxon>Gammaproteobacteria</taxon>
        <taxon>Alteromonadales</taxon>
        <taxon>Alteromonadaceae</taxon>
        <taxon>Alteromonas/Salinimonas group</taxon>
        <taxon>Alteromonas</taxon>
    </lineage>
</organism>
<dbReference type="Pfam" id="PF11306">
    <property type="entry name" value="DUF3108"/>
    <property type="match status" value="1"/>
</dbReference>
<evidence type="ECO:0000256" key="1">
    <source>
        <dbReference type="SAM" id="SignalP"/>
    </source>
</evidence>
<feature type="signal peptide" evidence="1">
    <location>
        <begin position="1"/>
        <end position="26"/>
    </location>
</feature>